<evidence type="ECO:0000256" key="3">
    <source>
        <dbReference type="ARBA" id="ARBA00022544"/>
    </source>
</evidence>
<dbReference type="NCBIfam" id="TIGR02887">
    <property type="entry name" value="spore_ger_x_C"/>
    <property type="match status" value="1"/>
</dbReference>
<proteinExistence type="inferred from homology"/>
<dbReference type="InterPro" id="IPR008844">
    <property type="entry name" value="Spore_GerAC-like"/>
</dbReference>
<evidence type="ECO:0000256" key="4">
    <source>
        <dbReference type="ARBA" id="ARBA00022729"/>
    </source>
</evidence>
<keyword evidence="5" id="KW-0472">Membrane</keyword>
<feature type="chain" id="PRO_5046211114" evidence="8">
    <location>
        <begin position="24"/>
        <end position="385"/>
    </location>
</feature>
<feature type="signal peptide" evidence="8">
    <location>
        <begin position="1"/>
        <end position="23"/>
    </location>
</feature>
<dbReference type="Gene3D" id="3.30.300.210">
    <property type="entry name" value="Nutrient germinant receptor protein C, domain 3"/>
    <property type="match status" value="1"/>
</dbReference>
<reference evidence="11" key="1">
    <citation type="submission" date="2022-01" db="EMBL/GenBank/DDBJ databases">
        <title>Paenibacillus spongiae sp. nov., isolated from marine sponge.</title>
        <authorList>
            <person name="Li Z."/>
            <person name="Zhang M."/>
        </authorList>
    </citation>
    <scope>NUCLEOTIDE SEQUENCE</scope>
    <source>
        <strain evidence="11">PHS-Z3</strain>
    </source>
</reference>
<comment type="similarity">
    <text evidence="2">Belongs to the GerABKC lipoprotein family.</text>
</comment>
<dbReference type="Proteomes" id="UP001057877">
    <property type="component" value="Chromosome"/>
</dbReference>
<dbReference type="Pfam" id="PF25198">
    <property type="entry name" value="Spore_GerAC_N"/>
    <property type="match status" value="1"/>
</dbReference>
<evidence type="ECO:0000256" key="8">
    <source>
        <dbReference type="SAM" id="SignalP"/>
    </source>
</evidence>
<keyword evidence="6" id="KW-0564">Palmitate</keyword>
<keyword evidence="12" id="KW-1185">Reference proteome</keyword>
<accession>A0ABY5SFT2</accession>
<keyword evidence="3" id="KW-0309">Germination</keyword>
<dbReference type="InterPro" id="IPR046953">
    <property type="entry name" value="Spore_GerAC-like_C"/>
</dbReference>
<evidence type="ECO:0000256" key="6">
    <source>
        <dbReference type="ARBA" id="ARBA00023139"/>
    </source>
</evidence>
<organism evidence="11 12">
    <name type="scientific">Paenibacillus spongiae</name>
    <dbReference type="NCBI Taxonomy" id="2909671"/>
    <lineage>
        <taxon>Bacteria</taxon>
        <taxon>Bacillati</taxon>
        <taxon>Bacillota</taxon>
        <taxon>Bacilli</taxon>
        <taxon>Bacillales</taxon>
        <taxon>Paenibacillaceae</taxon>
        <taxon>Paenibacillus</taxon>
    </lineage>
</organism>
<protein>
    <submittedName>
        <fullName evidence="11">Ger(X)C family spore germination protein</fullName>
    </submittedName>
</protein>
<evidence type="ECO:0000259" key="9">
    <source>
        <dbReference type="Pfam" id="PF05504"/>
    </source>
</evidence>
<dbReference type="InterPro" id="IPR057336">
    <property type="entry name" value="GerAC_N"/>
</dbReference>
<dbReference type="PANTHER" id="PTHR35789:SF1">
    <property type="entry name" value="SPORE GERMINATION PROTEIN B3"/>
    <property type="match status" value="1"/>
</dbReference>
<keyword evidence="4 8" id="KW-0732">Signal</keyword>
<evidence type="ECO:0000313" key="12">
    <source>
        <dbReference type="Proteomes" id="UP001057877"/>
    </source>
</evidence>
<dbReference type="InterPro" id="IPR038501">
    <property type="entry name" value="Spore_GerAC_C_sf"/>
</dbReference>
<evidence type="ECO:0000256" key="7">
    <source>
        <dbReference type="ARBA" id="ARBA00023288"/>
    </source>
</evidence>
<comment type="subcellular location">
    <subcellularLocation>
        <location evidence="1">Membrane</location>
        <topology evidence="1">Lipid-anchor</topology>
    </subcellularLocation>
</comment>
<evidence type="ECO:0000256" key="1">
    <source>
        <dbReference type="ARBA" id="ARBA00004635"/>
    </source>
</evidence>
<evidence type="ECO:0000256" key="5">
    <source>
        <dbReference type="ARBA" id="ARBA00023136"/>
    </source>
</evidence>
<dbReference type="Pfam" id="PF05504">
    <property type="entry name" value="Spore_GerAC"/>
    <property type="match status" value="1"/>
</dbReference>
<feature type="domain" description="Spore germination protein N-terminal" evidence="10">
    <location>
        <begin position="22"/>
        <end position="200"/>
    </location>
</feature>
<name>A0ABY5SFT2_9BACL</name>
<dbReference type="EMBL" id="CP091430">
    <property type="protein sequence ID" value="UVI32629.1"/>
    <property type="molecule type" value="Genomic_DNA"/>
</dbReference>
<evidence type="ECO:0000256" key="2">
    <source>
        <dbReference type="ARBA" id="ARBA00007886"/>
    </source>
</evidence>
<dbReference type="PANTHER" id="PTHR35789">
    <property type="entry name" value="SPORE GERMINATION PROTEIN B3"/>
    <property type="match status" value="1"/>
</dbReference>
<evidence type="ECO:0000313" key="11">
    <source>
        <dbReference type="EMBL" id="UVI32629.1"/>
    </source>
</evidence>
<sequence length="385" mass="43325">MMKTITAVILFACCLLLSGCWDKMELDEYAFVQAVAIDETEEGKIDLTIHTYKPSGGGGGGTPGGAQGMKNYINIHVTNESVFEAIRDFTLHMGRKAQWSHMRVLLIGEELAKKRNIGEILDFFSRDHEPRATIDILIGKDKAGNYLEVDPYIEKTEAQELREITRLAHRYSAKAVETNLMDLSLQMKSETGIARLPYITRDKRNNPNSVPVAGTALIKKGRMAGLLKKEDTESLIVLTGKYDNGVIETDCPDPKKYETLEADSLKTKITPKIKGDSVDVHVSVKIDGIVGELVCHSLKDKAGYKRYVDHVEQSVERKLRKTIKLLQKKKLDAIGIGDLVYTKNPELWKRWKPDWEERFARIPFKVDVKVNVTSTGMDIGKPYVE</sequence>
<feature type="domain" description="Spore germination GerAC-like C-terminal" evidence="9">
    <location>
        <begin position="214"/>
        <end position="376"/>
    </location>
</feature>
<evidence type="ECO:0000259" key="10">
    <source>
        <dbReference type="Pfam" id="PF25198"/>
    </source>
</evidence>
<dbReference type="RefSeq" id="WP_258388679.1">
    <property type="nucleotide sequence ID" value="NZ_CP091430.1"/>
</dbReference>
<keyword evidence="7" id="KW-0449">Lipoprotein</keyword>
<dbReference type="PROSITE" id="PS51257">
    <property type="entry name" value="PROKAR_LIPOPROTEIN"/>
    <property type="match status" value="1"/>
</dbReference>
<gene>
    <name evidence="11" type="ORF">L1F29_12725</name>
</gene>